<evidence type="ECO:0000256" key="8">
    <source>
        <dbReference type="ARBA" id="ARBA00022989"/>
    </source>
</evidence>
<dbReference type="CDD" id="cd16921">
    <property type="entry name" value="HATPase_FilI-like"/>
    <property type="match status" value="1"/>
</dbReference>
<feature type="domain" description="Histidine kinase" evidence="11">
    <location>
        <begin position="280"/>
        <end position="497"/>
    </location>
</feature>
<evidence type="ECO:0000256" key="3">
    <source>
        <dbReference type="ARBA" id="ARBA00012438"/>
    </source>
</evidence>
<organism evidence="13 14">
    <name type="scientific">Streptomyces zingiberis</name>
    <dbReference type="NCBI Taxonomy" id="2053010"/>
    <lineage>
        <taxon>Bacteria</taxon>
        <taxon>Bacillati</taxon>
        <taxon>Actinomycetota</taxon>
        <taxon>Actinomycetes</taxon>
        <taxon>Kitasatosporales</taxon>
        <taxon>Streptomycetaceae</taxon>
        <taxon>Streptomyces</taxon>
    </lineage>
</organism>
<dbReference type="InterPro" id="IPR007891">
    <property type="entry name" value="CHASE3"/>
</dbReference>
<keyword evidence="7" id="KW-0418">Kinase</keyword>
<dbReference type="InterPro" id="IPR005467">
    <property type="entry name" value="His_kinase_dom"/>
</dbReference>
<dbReference type="InterPro" id="IPR004358">
    <property type="entry name" value="Sig_transdc_His_kin-like_C"/>
</dbReference>
<dbReference type="CDD" id="cd00082">
    <property type="entry name" value="HisKA"/>
    <property type="match status" value="1"/>
</dbReference>
<dbReference type="Pfam" id="PF00512">
    <property type="entry name" value="HisKA"/>
    <property type="match status" value="1"/>
</dbReference>
<evidence type="ECO:0000259" key="12">
    <source>
        <dbReference type="PROSITE" id="PS50885"/>
    </source>
</evidence>
<dbReference type="Gene3D" id="1.10.287.130">
    <property type="match status" value="1"/>
</dbReference>
<evidence type="ECO:0000256" key="5">
    <source>
        <dbReference type="ARBA" id="ARBA00022679"/>
    </source>
</evidence>
<protein>
    <recommendedName>
        <fullName evidence="3">histidine kinase</fullName>
        <ecNumber evidence="3">2.7.13.3</ecNumber>
    </recommendedName>
</protein>
<comment type="subcellular location">
    <subcellularLocation>
        <location evidence="2">Cell membrane</location>
    </subcellularLocation>
</comment>
<comment type="catalytic activity">
    <reaction evidence="1">
        <text>ATP + protein L-histidine = ADP + protein N-phospho-L-histidine.</text>
        <dbReference type="EC" id="2.7.13.3"/>
    </reaction>
</comment>
<dbReference type="InterPro" id="IPR003660">
    <property type="entry name" value="HAMP_dom"/>
</dbReference>
<accession>A0ABX1BV87</accession>
<dbReference type="CDD" id="cd06225">
    <property type="entry name" value="HAMP"/>
    <property type="match status" value="1"/>
</dbReference>
<dbReference type="PROSITE" id="PS50885">
    <property type="entry name" value="HAMP"/>
    <property type="match status" value="1"/>
</dbReference>
<dbReference type="SUPFAM" id="SSF47384">
    <property type="entry name" value="Homodimeric domain of signal transducing histidine kinase"/>
    <property type="match status" value="1"/>
</dbReference>
<keyword evidence="9" id="KW-0902">Two-component regulatory system</keyword>
<evidence type="ECO:0000259" key="11">
    <source>
        <dbReference type="PROSITE" id="PS50109"/>
    </source>
</evidence>
<gene>
    <name evidence="13" type="ORF">HCK00_07355</name>
</gene>
<sequence>MLLLVLGGAVVGAELLSRTTAQTDELADRYHPARVEMYRLQNALLNQETGVRGYVIARHEDFLAPYVDGRAQERRSADRLESLIGFDPRLAADLNAIREAADAWRSEHARPLIDRARAGETRAGSTEQVEASRRSFEELRTLFGVQSRHMAEARKEAREDLASLSTTRDLVYAGMILAFVIACLALTVLLRRAVGRPLRALRERSQRVADGEFDLRIEAAGPSDLRAVAQSVEAMRHRIVAELEETLSREARLTRQTGELDAQAVELRRSNAELEQFAYVASHDLQEPLRKVASFCQLLEKRYGGELDERGKQYIDFAVDGAKRMQILINDLLTFSRVGRLNDERSPVPMGQVLDRALSNLAAAAEESGAVVERPEELPEVVGDPTTLTMLWQNLVGNAIKFRSPDRAPRVVITAEPAEDGGSWQFCVADNGIGIPPEFGEKVFIIFQRLHGRDAYAGTGIGLALCKKIVEHHGGQIALDPGPTEGTRICFTLPVRPEPAALPSPEEAATA</sequence>
<evidence type="ECO:0000256" key="7">
    <source>
        <dbReference type="ARBA" id="ARBA00022777"/>
    </source>
</evidence>
<dbReference type="Gene3D" id="6.10.340.10">
    <property type="match status" value="1"/>
</dbReference>
<dbReference type="SMART" id="SM00304">
    <property type="entry name" value="HAMP"/>
    <property type="match status" value="1"/>
</dbReference>
<keyword evidence="14" id="KW-1185">Reference proteome</keyword>
<name>A0ABX1BV87_9ACTN</name>
<comment type="caution">
    <text evidence="13">The sequence shown here is derived from an EMBL/GenBank/DDBJ whole genome shotgun (WGS) entry which is preliminary data.</text>
</comment>
<dbReference type="InterPro" id="IPR036890">
    <property type="entry name" value="HATPase_C_sf"/>
</dbReference>
<dbReference type="Pfam" id="PF02518">
    <property type="entry name" value="HATPase_c"/>
    <property type="match status" value="1"/>
</dbReference>
<dbReference type="PANTHER" id="PTHR43304">
    <property type="entry name" value="PHYTOCHROME-LIKE PROTEIN CPH1"/>
    <property type="match status" value="1"/>
</dbReference>
<dbReference type="PRINTS" id="PR00344">
    <property type="entry name" value="BCTRLSENSOR"/>
</dbReference>
<evidence type="ECO:0000256" key="1">
    <source>
        <dbReference type="ARBA" id="ARBA00000085"/>
    </source>
</evidence>
<keyword evidence="5" id="KW-0808">Transferase</keyword>
<proteinExistence type="predicted"/>
<dbReference type="SUPFAM" id="SSF55874">
    <property type="entry name" value="ATPase domain of HSP90 chaperone/DNA topoisomerase II/histidine kinase"/>
    <property type="match status" value="1"/>
</dbReference>
<keyword evidence="8 10" id="KW-1133">Transmembrane helix</keyword>
<evidence type="ECO:0000256" key="9">
    <source>
        <dbReference type="ARBA" id="ARBA00023012"/>
    </source>
</evidence>
<feature type="transmembrane region" description="Helical" evidence="10">
    <location>
        <begin position="170"/>
        <end position="190"/>
    </location>
</feature>
<dbReference type="InterPro" id="IPR052162">
    <property type="entry name" value="Sensor_kinase/Photoreceptor"/>
</dbReference>
<evidence type="ECO:0000256" key="10">
    <source>
        <dbReference type="SAM" id="Phobius"/>
    </source>
</evidence>
<reference evidence="13 14" key="1">
    <citation type="submission" date="2020-03" db="EMBL/GenBank/DDBJ databases">
        <title>WGS of actinomycetes isolated from Thailand.</title>
        <authorList>
            <person name="Thawai C."/>
        </authorList>
    </citation>
    <scope>NUCLEOTIDE SEQUENCE [LARGE SCALE GENOMIC DNA]</scope>
    <source>
        <strain evidence="13 14">PLAI 1-29</strain>
    </source>
</reference>
<dbReference type="Gene3D" id="3.30.565.10">
    <property type="entry name" value="Histidine kinase-like ATPase, C-terminal domain"/>
    <property type="match status" value="1"/>
</dbReference>
<feature type="domain" description="HAMP" evidence="12">
    <location>
        <begin position="192"/>
        <end position="244"/>
    </location>
</feature>
<dbReference type="SUPFAM" id="SSF158472">
    <property type="entry name" value="HAMP domain-like"/>
    <property type="match status" value="1"/>
</dbReference>
<evidence type="ECO:0000256" key="6">
    <source>
        <dbReference type="ARBA" id="ARBA00022692"/>
    </source>
</evidence>
<dbReference type="InterPro" id="IPR003594">
    <property type="entry name" value="HATPase_dom"/>
</dbReference>
<dbReference type="PROSITE" id="PS50109">
    <property type="entry name" value="HIS_KIN"/>
    <property type="match status" value="1"/>
</dbReference>
<evidence type="ECO:0000256" key="2">
    <source>
        <dbReference type="ARBA" id="ARBA00004236"/>
    </source>
</evidence>
<keyword evidence="4" id="KW-0597">Phosphoprotein</keyword>
<dbReference type="Pfam" id="PF00672">
    <property type="entry name" value="HAMP"/>
    <property type="match status" value="1"/>
</dbReference>
<dbReference type="InterPro" id="IPR036097">
    <property type="entry name" value="HisK_dim/P_sf"/>
</dbReference>
<dbReference type="SMART" id="SM00388">
    <property type="entry name" value="HisKA"/>
    <property type="match status" value="1"/>
</dbReference>
<dbReference type="PANTHER" id="PTHR43304:SF1">
    <property type="entry name" value="PAC DOMAIN-CONTAINING PROTEIN"/>
    <property type="match status" value="1"/>
</dbReference>
<dbReference type="EMBL" id="JAATEN010000004">
    <property type="protein sequence ID" value="NJQ00356.1"/>
    <property type="molecule type" value="Genomic_DNA"/>
</dbReference>
<dbReference type="Proteomes" id="UP000695264">
    <property type="component" value="Unassembled WGS sequence"/>
</dbReference>
<evidence type="ECO:0000313" key="13">
    <source>
        <dbReference type="EMBL" id="NJQ00356.1"/>
    </source>
</evidence>
<evidence type="ECO:0000256" key="4">
    <source>
        <dbReference type="ARBA" id="ARBA00022553"/>
    </source>
</evidence>
<dbReference type="SMART" id="SM00387">
    <property type="entry name" value="HATPase_c"/>
    <property type="match status" value="1"/>
</dbReference>
<evidence type="ECO:0000313" key="14">
    <source>
        <dbReference type="Proteomes" id="UP000695264"/>
    </source>
</evidence>
<keyword evidence="10" id="KW-0472">Membrane</keyword>
<dbReference type="EC" id="2.7.13.3" evidence="3"/>
<dbReference type="Pfam" id="PF05227">
    <property type="entry name" value="CHASE3"/>
    <property type="match status" value="1"/>
</dbReference>
<dbReference type="RefSeq" id="WP_168101060.1">
    <property type="nucleotide sequence ID" value="NZ_JAATEN010000004.1"/>
</dbReference>
<keyword evidence="6 10" id="KW-0812">Transmembrane</keyword>
<dbReference type="InterPro" id="IPR003661">
    <property type="entry name" value="HisK_dim/P_dom"/>
</dbReference>